<evidence type="ECO:0000259" key="7">
    <source>
        <dbReference type="PROSITE" id="PS50011"/>
    </source>
</evidence>
<evidence type="ECO:0000256" key="3">
    <source>
        <dbReference type="ARBA" id="ARBA00022777"/>
    </source>
</evidence>
<keyword evidence="3" id="KW-0418">Kinase</keyword>
<dbReference type="PANTHER" id="PTHR43289:SF34">
    <property type="entry name" value="SERINE_THREONINE-PROTEIN KINASE YBDM-RELATED"/>
    <property type="match status" value="1"/>
</dbReference>
<keyword evidence="1" id="KW-0808">Transferase</keyword>
<evidence type="ECO:0000256" key="5">
    <source>
        <dbReference type="PROSITE-ProRule" id="PRU00339"/>
    </source>
</evidence>
<dbReference type="PROSITE" id="PS00107">
    <property type="entry name" value="PROTEIN_KINASE_ATP"/>
    <property type="match status" value="1"/>
</dbReference>
<dbReference type="Gene3D" id="3.40.50.10610">
    <property type="entry name" value="ABC-type transport auxiliary lipoprotein component"/>
    <property type="match status" value="1"/>
</dbReference>
<dbReference type="PROSITE" id="PS00108">
    <property type="entry name" value="PROTEIN_KINASE_ST"/>
    <property type="match status" value="1"/>
</dbReference>
<keyword evidence="4 6" id="KW-0067">ATP-binding</keyword>
<evidence type="ECO:0000313" key="9">
    <source>
        <dbReference type="Proteomes" id="UP000319771"/>
    </source>
</evidence>
<feature type="repeat" description="TPR" evidence="5">
    <location>
        <begin position="561"/>
        <end position="594"/>
    </location>
</feature>
<dbReference type="InterPro" id="IPR000719">
    <property type="entry name" value="Prot_kinase_dom"/>
</dbReference>
<dbReference type="InterPro" id="IPR019734">
    <property type="entry name" value="TPR_rpt"/>
</dbReference>
<feature type="repeat" description="TPR" evidence="5">
    <location>
        <begin position="527"/>
        <end position="560"/>
    </location>
</feature>
<evidence type="ECO:0000256" key="4">
    <source>
        <dbReference type="ARBA" id="ARBA00022840"/>
    </source>
</evidence>
<protein>
    <submittedName>
        <fullName evidence="8">Tetratricopeptide repeat protein</fullName>
    </submittedName>
</protein>
<dbReference type="SUPFAM" id="SSF48452">
    <property type="entry name" value="TPR-like"/>
    <property type="match status" value="2"/>
</dbReference>
<dbReference type="SMART" id="SM00028">
    <property type="entry name" value="TPR"/>
    <property type="match status" value="4"/>
</dbReference>
<dbReference type="Gene3D" id="3.30.200.20">
    <property type="entry name" value="Phosphorylase Kinase, domain 1"/>
    <property type="match status" value="1"/>
</dbReference>
<keyword evidence="5" id="KW-0802">TPR repeat</keyword>
<organism evidence="8 9">
    <name type="scientific">Eiseniibacteriota bacterium</name>
    <dbReference type="NCBI Taxonomy" id="2212470"/>
    <lineage>
        <taxon>Bacteria</taxon>
        <taxon>Candidatus Eiseniibacteriota</taxon>
    </lineage>
</organism>
<dbReference type="InterPro" id="IPR008271">
    <property type="entry name" value="Ser/Thr_kinase_AS"/>
</dbReference>
<evidence type="ECO:0000313" key="8">
    <source>
        <dbReference type="EMBL" id="TMQ73523.1"/>
    </source>
</evidence>
<reference evidence="8 9" key="1">
    <citation type="journal article" date="2019" name="Nat. Microbiol.">
        <title>Mediterranean grassland soil C-N compound turnover is dependent on rainfall and depth, and is mediated by genomically divergent microorganisms.</title>
        <authorList>
            <person name="Diamond S."/>
            <person name="Andeer P.F."/>
            <person name="Li Z."/>
            <person name="Crits-Christoph A."/>
            <person name="Burstein D."/>
            <person name="Anantharaman K."/>
            <person name="Lane K.R."/>
            <person name="Thomas B.C."/>
            <person name="Pan C."/>
            <person name="Northen T.R."/>
            <person name="Banfield J.F."/>
        </authorList>
    </citation>
    <scope>NUCLEOTIDE SEQUENCE [LARGE SCALE GENOMIC DNA]</scope>
    <source>
        <strain evidence="8">WS_11</strain>
    </source>
</reference>
<keyword evidence="2 6" id="KW-0547">Nucleotide-binding</keyword>
<dbReference type="SMART" id="SM00220">
    <property type="entry name" value="S_TKc"/>
    <property type="match status" value="1"/>
</dbReference>
<feature type="repeat" description="TPR" evidence="5">
    <location>
        <begin position="595"/>
        <end position="628"/>
    </location>
</feature>
<dbReference type="SUPFAM" id="SSF56112">
    <property type="entry name" value="Protein kinase-like (PK-like)"/>
    <property type="match status" value="1"/>
</dbReference>
<comment type="caution">
    <text evidence="8">The sequence shown here is derived from an EMBL/GenBank/DDBJ whole genome shotgun (WGS) entry which is preliminary data.</text>
</comment>
<proteinExistence type="predicted"/>
<dbReference type="PANTHER" id="PTHR43289">
    <property type="entry name" value="MITOGEN-ACTIVATED PROTEIN KINASE KINASE KINASE 20-RELATED"/>
    <property type="match status" value="1"/>
</dbReference>
<accession>A0A538UCA6</accession>
<evidence type="ECO:0000256" key="6">
    <source>
        <dbReference type="PROSITE-ProRule" id="PRU10141"/>
    </source>
</evidence>
<dbReference type="Proteomes" id="UP000319771">
    <property type="component" value="Unassembled WGS sequence"/>
</dbReference>
<dbReference type="Gene3D" id="1.10.510.10">
    <property type="entry name" value="Transferase(Phosphotransferase) domain 1"/>
    <property type="match status" value="1"/>
</dbReference>
<name>A0A538UCA6_UNCEI</name>
<evidence type="ECO:0000256" key="1">
    <source>
        <dbReference type="ARBA" id="ARBA00022679"/>
    </source>
</evidence>
<dbReference type="PROSITE" id="PS50011">
    <property type="entry name" value="PROTEIN_KINASE_DOM"/>
    <property type="match status" value="1"/>
</dbReference>
<evidence type="ECO:0000256" key="2">
    <source>
        <dbReference type="ARBA" id="ARBA00022741"/>
    </source>
</evidence>
<dbReference type="Pfam" id="PF13432">
    <property type="entry name" value="TPR_16"/>
    <property type="match status" value="2"/>
</dbReference>
<dbReference type="InterPro" id="IPR011009">
    <property type="entry name" value="Kinase-like_dom_sf"/>
</dbReference>
<sequence length="761" mass="82858">MSLAPGTRLGIYEIVAPLGAGGMGEVYRARDARLGREVAVKVLPTPLASSPDRLARFEREARTVAGLNHPNIVTLFSVEDQGGVRFITMELVEGQSLDRLVVPGGLALARLLELSIPLADALEAAHERGVVHRDLKPGNVMVTPEGRVKVLDFGLAKGTPTPDPVTSDSALPTRAAPLSLAGQVVGTVPYMAPEQVRGEAADAGTDLFALGIVIYELATGRRPFAGATLADVGSAILRDTPEPVSRLRPELPEELSRIVARCLEKERRDRYRAAREVVQELRLLQRSLERGATGAPAPPDEVIRSLAVLPLENVSHDPAQEYFVDGMTEALISDLSRLKDLRVISRTSAMRYKGVHKALPDIARELNVDAVLEGSALLLGQRVRISVQLVSARRDATLWSDRYDRDLEDVLDMQSEVAAKVAGEIALRVTPREAKRLARRQAVNPEAHIEYLKGQHTAEATSPQAIELSLRHFQRALELDPDFAPAWAGVAHCHNVRASRGMASPAEAFAAARAAARRALELDDTLAQGYAELGWLESGQGDLKGSVRMLERAIELNPGLTSAHTVLGRIYYCTERHAAAQATMLKALSLDPLSMIIHTTVGDAHYYAREYEKSVAYYRKAIELDPRFDGAHTDLARSLEALGQFDEARAQYEEGRRLAGTVAGPSFGLAHLEASMGHRDAARRILAELEAARAQRVVSAWGIAALHASLGDVEEAFRWLETAFDEGATGLVFLRVHPRLDPIRHDPRHAAMVRRVGLDGV</sequence>
<feature type="binding site" evidence="6">
    <location>
        <position position="41"/>
    </location>
    <ligand>
        <name>ATP</name>
        <dbReference type="ChEBI" id="CHEBI:30616"/>
    </ligand>
</feature>
<dbReference type="PROSITE" id="PS50005">
    <property type="entry name" value="TPR"/>
    <property type="match status" value="3"/>
</dbReference>
<dbReference type="GO" id="GO:0005524">
    <property type="term" value="F:ATP binding"/>
    <property type="evidence" value="ECO:0007669"/>
    <property type="project" value="UniProtKB-UniRule"/>
</dbReference>
<dbReference type="GO" id="GO:0004674">
    <property type="term" value="F:protein serine/threonine kinase activity"/>
    <property type="evidence" value="ECO:0007669"/>
    <property type="project" value="TreeGrafter"/>
</dbReference>
<gene>
    <name evidence="8" type="ORF">E6K81_04345</name>
</gene>
<feature type="domain" description="Protein kinase" evidence="7">
    <location>
        <begin position="12"/>
        <end position="283"/>
    </location>
</feature>
<dbReference type="EMBL" id="VBPB01000065">
    <property type="protein sequence ID" value="TMQ73523.1"/>
    <property type="molecule type" value="Genomic_DNA"/>
</dbReference>
<dbReference type="CDD" id="cd14014">
    <property type="entry name" value="STKc_PknB_like"/>
    <property type="match status" value="1"/>
</dbReference>
<dbReference type="AlphaFoldDB" id="A0A538UCA6"/>
<dbReference type="InterPro" id="IPR017441">
    <property type="entry name" value="Protein_kinase_ATP_BS"/>
</dbReference>
<dbReference type="Pfam" id="PF00069">
    <property type="entry name" value="Pkinase"/>
    <property type="match status" value="1"/>
</dbReference>
<dbReference type="InterPro" id="IPR011990">
    <property type="entry name" value="TPR-like_helical_dom_sf"/>
</dbReference>
<dbReference type="Gene3D" id="1.25.40.10">
    <property type="entry name" value="Tetratricopeptide repeat domain"/>
    <property type="match status" value="2"/>
</dbReference>